<keyword evidence="2" id="KW-1185">Reference proteome</keyword>
<accession>A0A418M413</accession>
<name>A0A418M413_9BACT</name>
<dbReference type="AlphaFoldDB" id="A0A418M413"/>
<dbReference type="Proteomes" id="UP000283523">
    <property type="component" value="Unassembled WGS sequence"/>
</dbReference>
<evidence type="ECO:0000313" key="1">
    <source>
        <dbReference type="EMBL" id="RIV20555.1"/>
    </source>
</evidence>
<sequence length="146" mass="17393">MILNLFSSWELRNRKRNVNTWKWYNWLPEAGLLTQENMILGYNLDRSKKPNCRYDPDRLYCLASGSILYIQAINHPTEEALVYSPFLPDAHWIKDNWYLVDMFDLSPVTMYGFDEQAFRDKHPEKPCPYIVEWGLYVKAYNNMVSA</sequence>
<gene>
    <name evidence="1" type="ORF">DYU11_21150</name>
</gene>
<dbReference type="OrthoDB" id="9959364at2"/>
<comment type="caution">
    <text evidence="1">The sequence shown here is derived from an EMBL/GenBank/DDBJ whole genome shotgun (WGS) entry which is preliminary data.</text>
</comment>
<dbReference type="RefSeq" id="WP_119669723.1">
    <property type="nucleotide sequence ID" value="NZ_QXED01000006.1"/>
</dbReference>
<reference evidence="1 2" key="1">
    <citation type="submission" date="2018-08" db="EMBL/GenBank/DDBJ databases">
        <title>Fibrisoma montanum sp. nov., isolated from Danxia mountain soil.</title>
        <authorList>
            <person name="Huang Y."/>
        </authorList>
    </citation>
    <scope>NUCLEOTIDE SEQUENCE [LARGE SCALE GENOMIC DNA]</scope>
    <source>
        <strain evidence="1 2">HYT19</strain>
    </source>
</reference>
<protein>
    <submittedName>
        <fullName evidence="1">Uncharacterized protein</fullName>
    </submittedName>
</protein>
<proteinExistence type="predicted"/>
<evidence type="ECO:0000313" key="2">
    <source>
        <dbReference type="Proteomes" id="UP000283523"/>
    </source>
</evidence>
<dbReference type="EMBL" id="QXED01000006">
    <property type="protein sequence ID" value="RIV20555.1"/>
    <property type="molecule type" value="Genomic_DNA"/>
</dbReference>
<organism evidence="1 2">
    <name type="scientific">Fibrisoma montanum</name>
    <dbReference type="NCBI Taxonomy" id="2305895"/>
    <lineage>
        <taxon>Bacteria</taxon>
        <taxon>Pseudomonadati</taxon>
        <taxon>Bacteroidota</taxon>
        <taxon>Cytophagia</taxon>
        <taxon>Cytophagales</taxon>
        <taxon>Spirosomataceae</taxon>
        <taxon>Fibrisoma</taxon>
    </lineage>
</organism>